<proteinExistence type="predicted"/>
<name>A0A0E9XCE1_ANGAN</name>
<accession>A0A0E9XCE1</accession>
<organism evidence="1">
    <name type="scientific">Anguilla anguilla</name>
    <name type="common">European freshwater eel</name>
    <name type="synonym">Muraena anguilla</name>
    <dbReference type="NCBI Taxonomy" id="7936"/>
    <lineage>
        <taxon>Eukaryota</taxon>
        <taxon>Metazoa</taxon>
        <taxon>Chordata</taxon>
        <taxon>Craniata</taxon>
        <taxon>Vertebrata</taxon>
        <taxon>Euteleostomi</taxon>
        <taxon>Actinopterygii</taxon>
        <taxon>Neopterygii</taxon>
        <taxon>Teleostei</taxon>
        <taxon>Anguilliformes</taxon>
        <taxon>Anguillidae</taxon>
        <taxon>Anguilla</taxon>
    </lineage>
</organism>
<dbReference type="AlphaFoldDB" id="A0A0E9XCE1"/>
<evidence type="ECO:0000313" key="1">
    <source>
        <dbReference type="EMBL" id="JAI00408.1"/>
    </source>
</evidence>
<dbReference type="EMBL" id="GBXM01008170">
    <property type="protein sequence ID" value="JAI00408.1"/>
    <property type="molecule type" value="Transcribed_RNA"/>
</dbReference>
<reference evidence="1" key="1">
    <citation type="submission" date="2014-11" db="EMBL/GenBank/DDBJ databases">
        <authorList>
            <person name="Amaro Gonzalez C."/>
        </authorList>
    </citation>
    <scope>NUCLEOTIDE SEQUENCE</scope>
</reference>
<reference evidence="1" key="2">
    <citation type="journal article" date="2015" name="Fish Shellfish Immunol.">
        <title>Early steps in the European eel (Anguilla anguilla)-Vibrio vulnificus interaction in the gills: Role of the RtxA13 toxin.</title>
        <authorList>
            <person name="Callol A."/>
            <person name="Pajuelo D."/>
            <person name="Ebbesson L."/>
            <person name="Teles M."/>
            <person name="MacKenzie S."/>
            <person name="Amaro C."/>
        </authorList>
    </citation>
    <scope>NUCLEOTIDE SEQUENCE</scope>
</reference>
<protein>
    <submittedName>
        <fullName evidence="1">Uncharacterized protein</fullName>
    </submittedName>
</protein>
<sequence length="182" mass="20158">MAGSLAVEQQQCRGVLVRHLLEDVVCVLQLFSPNSKVDPGSRQLRQCGIFILLLHLLQFLPCQINSVKLQQHLYGHCHALQTFSLVQGPQSCIRIPLVEVNGGGHEQEGGVGYINALRHLFVKISHYSIPFAFIGKVLGKHFDGLKLCRGAGLDIIQHHTVLPLGNVCSVQKHVSFSHFIWA</sequence>